<evidence type="ECO:0000256" key="1">
    <source>
        <dbReference type="ARBA" id="ARBA00001946"/>
    </source>
</evidence>
<comment type="caution">
    <text evidence="4">The sequence shown here is derived from an EMBL/GenBank/DDBJ whole genome shotgun (WGS) entry which is preliminary data.</text>
</comment>
<reference evidence="4 5" key="1">
    <citation type="submission" date="2017-10" db="EMBL/GenBank/DDBJ databases">
        <title>Resolving the taxonomy of Roseburia spp., Eubacterium rectale and Agathobacter spp. through phylogenomic analysis.</title>
        <authorList>
            <person name="Sheridan P.O."/>
            <person name="Walker A.W."/>
            <person name="Duncan S.H."/>
            <person name="Scott K.P."/>
            <person name="Toole P.W.O."/>
            <person name="Luis P."/>
            <person name="Flint H.J."/>
        </authorList>
    </citation>
    <scope>NUCLEOTIDE SEQUENCE [LARGE SCALE GENOMIC DNA]</scope>
    <source>
        <strain evidence="4 5">JK623</strain>
    </source>
</reference>
<dbReference type="Pfam" id="PF00702">
    <property type="entry name" value="Hydrolase"/>
    <property type="match status" value="1"/>
</dbReference>
<evidence type="ECO:0000313" key="4">
    <source>
        <dbReference type="EMBL" id="PHU36863.1"/>
    </source>
</evidence>
<organism evidence="4 5">
    <name type="scientific">Agathobacter ruminis</name>
    <dbReference type="NCBI Taxonomy" id="1712665"/>
    <lineage>
        <taxon>Bacteria</taxon>
        <taxon>Bacillati</taxon>
        <taxon>Bacillota</taxon>
        <taxon>Clostridia</taxon>
        <taxon>Lachnospirales</taxon>
        <taxon>Lachnospiraceae</taxon>
        <taxon>Agathobacter</taxon>
    </lineage>
</organism>
<name>A0A2G3E176_9FIRM</name>
<evidence type="ECO:0000256" key="2">
    <source>
        <dbReference type="ARBA" id="ARBA00022801"/>
    </source>
</evidence>
<dbReference type="InterPro" id="IPR051400">
    <property type="entry name" value="HAD-like_hydrolase"/>
</dbReference>
<dbReference type="Proteomes" id="UP000224563">
    <property type="component" value="Unassembled WGS sequence"/>
</dbReference>
<dbReference type="GO" id="GO:0016787">
    <property type="term" value="F:hydrolase activity"/>
    <property type="evidence" value="ECO:0007669"/>
    <property type="project" value="UniProtKB-KW"/>
</dbReference>
<accession>A0A2G3E176</accession>
<dbReference type="PANTHER" id="PTHR46470">
    <property type="entry name" value="N-ACYLNEURAMINATE-9-PHOSPHATASE"/>
    <property type="match status" value="1"/>
</dbReference>
<dbReference type="AlphaFoldDB" id="A0A2G3E176"/>
<dbReference type="SUPFAM" id="SSF56784">
    <property type="entry name" value="HAD-like"/>
    <property type="match status" value="1"/>
</dbReference>
<evidence type="ECO:0000313" key="5">
    <source>
        <dbReference type="Proteomes" id="UP000224563"/>
    </source>
</evidence>
<dbReference type="GO" id="GO:0044281">
    <property type="term" value="P:small molecule metabolic process"/>
    <property type="evidence" value="ECO:0007669"/>
    <property type="project" value="UniProtKB-ARBA"/>
</dbReference>
<dbReference type="Gene3D" id="3.40.50.1000">
    <property type="entry name" value="HAD superfamily/HAD-like"/>
    <property type="match status" value="1"/>
</dbReference>
<protein>
    <recommendedName>
        <fullName evidence="6">Haloacid dehalogenase</fullName>
    </recommendedName>
</protein>
<dbReference type="NCBIfam" id="TIGR01549">
    <property type="entry name" value="HAD-SF-IA-v1"/>
    <property type="match status" value="1"/>
</dbReference>
<dbReference type="InterPro" id="IPR023214">
    <property type="entry name" value="HAD_sf"/>
</dbReference>
<keyword evidence="3" id="KW-0460">Magnesium</keyword>
<dbReference type="SFLD" id="SFLDG01129">
    <property type="entry name" value="C1.5:_HAD__Beta-PGM__Phosphata"/>
    <property type="match status" value="1"/>
</dbReference>
<dbReference type="EMBL" id="PDYG01000112">
    <property type="protein sequence ID" value="PHU36863.1"/>
    <property type="molecule type" value="Genomic_DNA"/>
</dbReference>
<keyword evidence="2" id="KW-0378">Hydrolase</keyword>
<dbReference type="PRINTS" id="PR00413">
    <property type="entry name" value="HADHALOGNASE"/>
</dbReference>
<evidence type="ECO:0000256" key="3">
    <source>
        <dbReference type="ARBA" id="ARBA00022842"/>
    </source>
</evidence>
<dbReference type="InterPro" id="IPR036412">
    <property type="entry name" value="HAD-like_sf"/>
</dbReference>
<dbReference type="InterPro" id="IPR006439">
    <property type="entry name" value="HAD-SF_hydro_IA"/>
</dbReference>
<reference evidence="4 5" key="2">
    <citation type="submission" date="2017-10" db="EMBL/GenBank/DDBJ databases">
        <authorList>
            <person name="Banno H."/>
            <person name="Chua N.-H."/>
        </authorList>
    </citation>
    <scope>NUCLEOTIDE SEQUENCE [LARGE SCALE GENOMIC DNA]</scope>
    <source>
        <strain evidence="4 5">JK623</strain>
    </source>
</reference>
<sequence>MYRGSRRNLEVETEKVYDNYLFDLYGTLIDIRTDEYDAKTWKTWLKYLNTQNIAHPRYRKCRRDFYRLEKKYIEEAKSKGDFKCPEIDYCDIYRDMFATYGNKDLSDELILKAAYAFREASRSYMKLFPGVKEFLSALKNNGKKIYILSNAQASFTWPEIHNFGLEKMMDDIFLSSEYHCMKPDVLFYQSLLDKYEMDKEKTVMIGDSFENDYQGGIAAGIAAIHLSGENAANRFYLNRI</sequence>
<dbReference type="Gene3D" id="1.10.150.520">
    <property type="match status" value="1"/>
</dbReference>
<evidence type="ECO:0008006" key="6">
    <source>
        <dbReference type="Google" id="ProtNLM"/>
    </source>
</evidence>
<comment type="cofactor">
    <cofactor evidence="1">
        <name>Mg(2+)</name>
        <dbReference type="ChEBI" id="CHEBI:18420"/>
    </cofactor>
</comment>
<proteinExistence type="predicted"/>
<dbReference type="SFLD" id="SFLDS00003">
    <property type="entry name" value="Haloacid_Dehalogenase"/>
    <property type="match status" value="1"/>
</dbReference>
<keyword evidence="5" id="KW-1185">Reference proteome</keyword>
<gene>
    <name evidence="4" type="ORF">CSX02_10995</name>
</gene>